<proteinExistence type="predicted"/>
<dbReference type="Gene3D" id="3.40.50.880">
    <property type="match status" value="1"/>
</dbReference>
<dbReference type="Pfam" id="PF07722">
    <property type="entry name" value="Peptidase_C26"/>
    <property type="match status" value="1"/>
</dbReference>
<organism evidence="2 3">
    <name type="scientific">Tengunoibacter tsumagoiensis</name>
    <dbReference type="NCBI Taxonomy" id="2014871"/>
    <lineage>
        <taxon>Bacteria</taxon>
        <taxon>Bacillati</taxon>
        <taxon>Chloroflexota</taxon>
        <taxon>Ktedonobacteria</taxon>
        <taxon>Ktedonobacterales</taxon>
        <taxon>Dictyobacteraceae</taxon>
        <taxon>Tengunoibacter</taxon>
    </lineage>
</organism>
<dbReference type="Proteomes" id="UP000287352">
    <property type="component" value="Unassembled WGS sequence"/>
</dbReference>
<protein>
    <submittedName>
        <fullName evidence="2">Uncharacterized protein</fullName>
    </submittedName>
</protein>
<dbReference type="GO" id="GO:0016787">
    <property type="term" value="F:hydrolase activity"/>
    <property type="evidence" value="ECO:0007669"/>
    <property type="project" value="InterPro"/>
</dbReference>
<dbReference type="EMBL" id="BIFR01000002">
    <property type="protein sequence ID" value="GCE15022.1"/>
    <property type="molecule type" value="Genomic_DNA"/>
</dbReference>
<evidence type="ECO:0000313" key="3">
    <source>
        <dbReference type="Proteomes" id="UP000287352"/>
    </source>
</evidence>
<dbReference type="AlphaFoldDB" id="A0A402A7B0"/>
<dbReference type="InterPro" id="IPR029062">
    <property type="entry name" value="Class_I_gatase-like"/>
</dbReference>
<accession>A0A402A7B0</accession>
<name>A0A402A7B0_9CHLR</name>
<comment type="caution">
    <text evidence="2">The sequence shown here is derived from an EMBL/GenBank/DDBJ whole genome shotgun (WGS) entry which is preliminary data.</text>
</comment>
<feature type="compositionally biased region" description="Basic and acidic residues" evidence="1">
    <location>
        <begin position="340"/>
        <end position="363"/>
    </location>
</feature>
<evidence type="ECO:0000256" key="1">
    <source>
        <dbReference type="SAM" id="MobiDB-lite"/>
    </source>
</evidence>
<gene>
    <name evidence="2" type="ORF">KTT_48810</name>
</gene>
<reference evidence="3" key="1">
    <citation type="submission" date="2018-12" db="EMBL/GenBank/DDBJ databases">
        <title>Tengunoibacter tsumagoiensis gen. nov., sp. nov., Dictyobacter kobayashii sp. nov., D. alpinus sp. nov., and D. joshuensis sp. nov. and description of Dictyobacteraceae fam. nov. within the order Ktedonobacterales isolated from Tengu-no-mugimeshi.</title>
        <authorList>
            <person name="Wang C.M."/>
            <person name="Zheng Y."/>
            <person name="Sakai Y."/>
            <person name="Toyoda A."/>
            <person name="Minakuchi Y."/>
            <person name="Abe K."/>
            <person name="Yokota A."/>
            <person name="Yabe S."/>
        </authorList>
    </citation>
    <scope>NUCLEOTIDE SEQUENCE [LARGE SCALE GENOMIC DNA]</scope>
    <source>
        <strain evidence="3">Uno3</strain>
    </source>
</reference>
<dbReference type="InterPro" id="IPR011697">
    <property type="entry name" value="Peptidase_C26"/>
</dbReference>
<feature type="region of interest" description="Disordered" evidence="1">
    <location>
        <begin position="320"/>
        <end position="374"/>
    </location>
</feature>
<dbReference type="SUPFAM" id="SSF52317">
    <property type="entry name" value="Class I glutamine amidotransferase-like"/>
    <property type="match status" value="1"/>
</dbReference>
<evidence type="ECO:0000313" key="2">
    <source>
        <dbReference type="EMBL" id="GCE15022.1"/>
    </source>
</evidence>
<feature type="compositionally biased region" description="Low complexity" evidence="1">
    <location>
        <begin position="330"/>
        <end position="339"/>
    </location>
</feature>
<sequence length="374" mass="41723">MITDSSLDTLFATKMAGNTEGRREEPFDAWKAPGSRSHQPIIGIPIPVKQSHQGPLLVTDAVSAWAIERMQGRIFLIPLWPFPTHKHQYQSLWPLIQLMDGLVLPAGIQGGDWHPLGKEQKQGSGPESWPMAWEMALAQLATYIGMPILAIGDGAETWNSALGGKRRSHVATDASTSALTPDTWDRRTIRVRAQSTLATALQPALTGQEGEQKPWELPFMPNQGVEHIAPGLRSCAQSEDGTVVAFERRDEAFGLGMVGRLDWGLDHIYGTTLFDAFLHACQSFDQTRHQQSGWESARHTICRTVYDLVTHGQSLVPLPHQSIQEEKQPRSSSLSTPLSTERRGGQERMRQRAHPPTKEEWSRIKRQKLKGMSR</sequence>
<feature type="compositionally biased region" description="Basic residues" evidence="1">
    <location>
        <begin position="364"/>
        <end position="374"/>
    </location>
</feature>
<keyword evidence="3" id="KW-1185">Reference proteome</keyword>